<accession>A0A3E0HP51</accession>
<feature type="domain" description="NAD(P)-binding" evidence="1">
    <location>
        <begin position="6"/>
        <end position="172"/>
    </location>
</feature>
<dbReference type="Proteomes" id="UP000256269">
    <property type="component" value="Unassembled WGS sequence"/>
</dbReference>
<evidence type="ECO:0000313" key="3">
    <source>
        <dbReference type="Proteomes" id="UP000256269"/>
    </source>
</evidence>
<dbReference type="Gene3D" id="3.90.25.10">
    <property type="entry name" value="UDP-galactose 4-epimerase, domain 1"/>
    <property type="match status" value="1"/>
</dbReference>
<comment type="caution">
    <text evidence="2">The sequence shown here is derived from an EMBL/GenBank/DDBJ whole genome shotgun (WGS) entry which is preliminary data.</text>
</comment>
<dbReference type="AlphaFoldDB" id="A0A3E0HP51"/>
<evidence type="ECO:0000313" key="2">
    <source>
        <dbReference type="EMBL" id="REH48177.1"/>
    </source>
</evidence>
<dbReference type="InterPro" id="IPR051604">
    <property type="entry name" value="Ergot_Alk_Oxidoreductase"/>
</dbReference>
<dbReference type="SUPFAM" id="SSF51735">
    <property type="entry name" value="NAD(P)-binding Rossmann-fold domains"/>
    <property type="match status" value="1"/>
</dbReference>
<protein>
    <submittedName>
        <fullName evidence="2">Uncharacterized protein YbjT (DUF2867 family)</fullName>
    </submittedName>
</protein>
<proteinExistence type="predicted"/>
<dbReference type="RefSeq" id="WP_116174992.1">
    <property type="nucleotide sequence ID" value="NZ_CP144375.1"/>
</dbReference>
<keyword evidence="3" id="KW-1185">Reference proteome</keyword>
<dbReference type="OrthoDB" id="3207931at2"/>
<gene>
    <name evidence="2" type="ORF">BCF44_10535</name>
</gene>
<dbReference type="PANTHER" id="PTHR43162:SF1">
    <property type="entry name" value="PRESTALK A DIFFERENTIATION PROTEIN A"/>
    <property type="match status" value="1"/>
</dbReference>
<dbReference type="InterPro" id="IPR016040">
    <property type="entry name" value="NAD(P)-bd_dom"/>
</dbReference>
<organism evidence="2 3">
    <name type="scientific">Kutzneria buriramensis</name>
    <dbReference type="NCBI Taxonomy" id="1045776"/>
    <lineage>
        <taxon>Bacteria</taxon>
        <taxon>Bacillati</taxon>
        <taxon>Actinomycetota</taxon>
        <taxon>Actinomycetes</taxon>
        <taxon>Pseudonocardiales</taxon>
        <taxon>Pseudonocardiaceae</taxon>
        <taxon>Kutzneria</taxon>
    </lineage>
</organism>
<dbReference type="PANTHER" id="PTHR43162">
    <property type="match status" value="1"/>
</dbReference>
<dbReference type="Gene3D" id="3.40.50.720">
    <property type="entry name" value="NAD(P)-binding Rossmann-like Domain"/>
    <property type="match status" value="1"/>
</dbReference>
<dbReference type="InterPro" id="IPR036291">
    <property type="entry name" value="NAD(P)-bd_dom_sf"/>
</dbReference>
<reference evidence="2 3" key="1">
    <citation type="submission" date="2018-08" db="EMBL/GenBank/DDBJ databases">
        <title>Genomic Encyclopedia of Archaeal and Bacterial Type Strains, Phase II (KMG-II): from individual species to whole genera.</title>
        <authorList>
            <person name="Goeker M."/>
        </authorList>
    </citation>
    <scope>NUCLEOTIDE SEQUENCE [LARGE SCALE GENOMIC DNA]</scope>
    <source>
        <strain evidence="2 3">DSM 45791</strain>
    </source>
</reference>
<sequence length="277" mass="28526">MILVTGATGTIGGEVLRLLTQRGAKLRAMTRDPDRIAGFDAVQGDFDDSTSLRAAIAGVDSVFLLTAPGERVPGHDLAMIDAARTGGVRKVVKLSAVGGGIGLPSDWHAPGEQALASSGLAWTVLRASSFASNALRWATAIRAGAPVPNMTGTGAQGVVDPRDVAEVAVEALLGDGHDGVAYTLTGPGLISVPDQVEQLAELLGLPIRTVDVPLEAVREQTLAAGFDASVAEVAVRGAQLVRDGGNAVVTDDVRQVLGRPARSFRTWAQDHLDAFGG</sequence>
<dbReference type="Pfam" id="PF13460">
    <property type="entry name" value="NAD_binding_10"/>
    <property type="match status" value="1"/>
</dbReference>
<name>A0A3E0HP51_9PSEU</name>
<evidence type="ECO:0000259" key="1">
    <source>
        <dbReference type="Pfam" id="PF13460"/>
    </source>
</evidence>
<dbReference type="EMBL" id="QUNO01000005">
    <property type="protein sequence ID" value="REH48177.1"/>
    <property type="molecule type" value="Genomic_DNA"/>
</dbReference>